<organism evidence="1 2">
    <name type="scientific">Paradevosia tibetensis</name>
    <dbReference type="NCBI Taxonomy" id="1447062"/>
    <lineage>
        <taxon>Bacteria</taxon>
        <taxon>Pseudomonadati</taxon>
        <taxon>Pseudomonadota</taxon>
        <taxon>Alphaproteobacteria</taxon>
        <taxon>Hyphomicrobiales</taxon>
        <taxon>Devosiaceae</taxon>
        <taxon>Paradevosia</taxon>
    </lineage>
</organism>
<dbReference type="OrthoDB" id="8114194at2"/>
<evidence type="ECO:0000313" key="2">
    <source>
        <dbReference type="Proteomes" id="UP000321062"/>
    </source>
</evidence>
<evidence type="ECO:0000313" key="1">
    <source>
        <dbReference type="EMBL" id="QEE19050.1"/>
    </source>
</evidence>
<sequence>MQSNQCLGDTLSGTDILFYLAVFWRRLPYFVGAALLVAAAGIATVMLLPPVYRASSKILVETPQISADLARSTVASDSPSQIQVITESILTTASLVNLADQFHVYEGRTNMTDFDVAQDMAKRIGVGQLPMDLRGAATFDVSFDAETPELSADVTNEIASRILSENIRQRTARAGDTLDFFKQEVDRLSASLTDLEGKILAFKNKNADALPDSLDFRRNQQSSQQERLQLLVREEATLRSRKTNLTEAFNSGAALPVSSGPQTPQERLLDQLEQTLAAQTGIYADDSPNMLAIKARIATVKAEVLAASKAANAADVKRPATDLDVELAGIDDRLAFITQEKASITADLADLSKSIAATPANEAVLNALERDYNDVKAQHSAAVSRLADASTGEQIELRSKGERLTILEPAVPPQRPYSPNRTRLGLLSIAAAIAVGAGVVALLEYLNKTIRRPVQLTRALDIEPLATIPIIRTKRERQRQRLLLTGMAVAGSIVVIALALVAVHYATGSFNGMGMGVAKI</sequence>
<accession>A0A5B9DIH5</accession>
<dbReference type="PANTHER" id="PTHR32309">
    <property type="entry name" value="TYROSINE-PROTEIN KINASE"/>
    <property type="match status" value="1"/>
</dbReference>
<dbReference type="InterPro" id="IPR050445">
    <property type="entry name" value="Bact_polysacc_biosynth/exp"/>
</dbReference>
<keyword evidence="2" id="KW-1185">Reference proteome</keyword>
<name>A0A5B9DIH5_9HYPH</name>
<protein>
    <submittedName>
        <fullName evidence="1">Lipopolysaccharide biosynthesis protein</fullName>
    </submittedName>
</protein>
<dbReference type="GO" id="GO:0005886">
    <property type="term" value="C:plasma membrane"/>
    <property type="evidence" value="ECO:0007669"/>
    <property type="project" value="TreeGrafter"/>
</dbReference>
<gene>
    <name evidence="1" type="ORF">FNA67_02150</name>
</gene>
<dbReference type="GO" id="GO:0004713">
    <property type="term" value="F:protein tyrosine kinase activity"/>
    <property type="evidence" value="ECO:0007669"/>
    <property type="project" value="TreeGrafter"/>
</dbReference>
<reference evidence="1 2" key="1">
    <citation type="journal article" date="2015" name="Int. J. Syst. Evol. Microbiol.">
        <title>Youhaiella tibetensis gen. nov., sp. nov., isolated from subsurface sediment.</title>
        <authorList>
            <person name="Wang Y.X."/>
            <person name="Huang F.Q."/>
            <person name="Nogi Y."/>
            <person name="Pang S.J."/>
            <person name="Wang P.K."/>
            <person name="Lv J."/>
        </authorList>
    </citation>
    <scope>NUCLEOTIDE SEQUENCE [LARGE SCALE GENOMIC DNA]</scope>
    <source>
        <strain evidence="2">fig4</strain>
    </source>
</reference>
<proteinExistence type="predicted"/>
<dbReference type="AlphaFoldDB" id="A0A5B9DIH5"/>
<dbReference type="KEGG" id="yti:FNA67_02150"/>
<dbReference type="PANTHER" id="PTHR32309:SF13">
    <property type="entry name" value="FERRIC ENTEROBACTIN TRANSPORT PROTEIN FEPE"/>
    <property type="match status" value="1"/>
</dbReference>
<dbReference type="Proteomes" id="UP000321062">
    <property type="component" value="Chromosome"/>
</dbReference>
<dbReference type="EMBL" id="CP041690">
    <property type="protein sequence ID" value="QEE19050.1"/>
    <property type="molecule type" value="Genomic_DNA"/>
</dbReference>